<organism evidence="1 2">
    <name type="scientific">Kribbella italica</name>
    <dbReference type="NCBI Taxonomy" id="1540520"/>
    <lineage>
        <taxon>Bacteria</taxon>
        <taxon>Bacillati</taxon>
        <taxon>Actinomycetota</taxon>
        <taxon>Actinomycetes</taxon>
        <taxon>Propionibacteriales</taxon>
        <taxon>Kribbellaceae</taxon>
        <taxon>Kribbella</taxon>
    </lineage>
</organism>
<dbReference type="EMBL" id="JACHMY010000001">
    <property type="protein sequence ID" value="MBB5833455.1"/>
    <property type="molecule type" value="Genomic_DNA"/>
</dbReference>
<reference evidence="1 2" key="1">
    <citation type="submission" date="2020-08" db="EMBL/GenBank/DDBJ databases">
        <title>Sequencing the genomes of 1000 actinobacteria strains.</title>
        <authorList>
            <person name="Klenk H.-P."/>
        </authorList>
    </citation>
    <scope>NUCLEOTIDE SEQUENCE [LARGE SCALE GENOMIC DNA]</scope>
    <source>
        <strain evidence="1 2">DSM 28967</strain>
    </source>
</reference>
<evidence type="ECO:0000313" key="1">
    <source>
        <dbReference type="EMBL" id="MBB5833455.1"/>
    </source>
</evidence>
<protein>
    <submittedName>
        <fullName evidence="1">Uncharacterized protein</fullName>
    </submittedName>
</protein>
<dbReference type="Proteomes" id="UP000549971">
    <property type="component" value="Unassembled WGS sequence"/>
</dbReference>
<keyword evidence="2" id="KW-1185">Reference proteome</keyword>
<dbReference type="RefSeq" id="WP_184793343.1">
    <property type="nucleotide sequence ID" value="NZ_JACHMY010000001.1"/>
</dbReference>
<gene>
    <name evidence="1" type="ORF">HDA39_000189</name>
</gene>
<dbReference type="AlphaFoldDB" id="A0A7W9J1J9"/>
<comment type="caution">
    <text evidence="1">The sequence shown here is derived from an EMBL/GenBank/DDBJ whole genome shotgun (WGS) entry which is preliminary data.</text>
</comment>
<proteinExistence type="predicted"/>
<evidence type="ECO:0000313" key="2">
    <source>
        <dbReference type="Proteomes" id="UP000549971"/>
    </source>
</evidence>
<name>A0A7W9J1J9_9ACTN</name>
<accession>A0A7W9J1J9</accession>
<sequence length="107" mass="12498">MKATITWDETWRRTAEVEVQEWEVRDAFGVSEHEPITGDQLYEYLETIEDAGEGIPWITGQGMEGYDFMQYDLTEVVTDEFGSSNDHKCWCIGLDHHRKCPKWVLPI</sequence>